<comment type="similarity">
    <text evidence="1 2">Belongs to the CutC family.</text>
</comment>
<protein>
    <recommendedName>
        <fullName evidence="2">PF03932 family protein CutC</fullName>
    </recommendedName>
</protein>
<dbReference type="GO" id="GO:0005507">
    <property type="term" value="F:copper ion binding"/>
    <property type="evidence" value="ECO:0007669"/>
    <property type="project" value="TreeGrafter"/>
</dbReference>
<dbReference type="HAMAP" id="MF_00795">
    <property type="entry name" value="CutC"/>
    <property type="match status" value="1"/>
</dbReference>
<dbReference type="PANTHER" id="PTHR12598">
    <property type="entry name" value="COPPER HOMEOSTASIS PROTEIN CUTC"/>
    <property type="match status" value="1"/>
</dbReference>
<dbReference type="InterPro" id="IPR036822">
    <property type="entry name" value="CutC-like_dom_sf"/>
</dbReference>
<dbReference type="InterPro" id="IPR005627">
    <property type="entry name" value="CutC-like"/>
</dbReference>
<accession>A0A378NR81</accession>
<name>A0A378NR81_9FIRM</name>
<keyword evidence="2" id="KW-0963">Cytoplasm</keyword>
<dbReference type="EMBL" id="UGPP01000001">
    <property type="protein sequence ID" value="STY70903.1"/>
    <property type="molecule type" value="Genomic_DNA"/>
</dbReference>
<dbReference type="GO" id="GO:0005737">
    <property type="term" value="C:cytoplasm"/>
    <property type="evidence" value="ECO:0007669"/>
    <property type="project" value="UniProtKB-SubCell"/>
</dbReference>
<evidence type="ECO:0000313" key="3">
    <source>
        <dbReference type="EMBL" id="STY70903.1"/>
    </source>
</evidence>
<gene>
    <name evidence="2 3" type="primary">cutC</name>
    <name evidence="3" type="ORF">NCTC10571_01053</name>
</gene>
<evidence type="ECO:0000313" key="4">
    <source>
        <dbReference type="Proteomes" id="UP000255234"/>
    </source>
</evidence>
<dbReference type="Gene3D" id="3.20.20.380">
    <property type="entry name" value="Copper homeostasis (CutC) domain"/>
    <property type="match status" value="1"/>
</dbReference>
<dbReference type="AlphaFoldDB" id="A0A378NR81"/>
<comment type="subcellular location">
    <subcellularLocation>
        <location evidence="2">Cytoplasm</location>
    </subcellularLocation>
</comment>
<dbReference type="PANTHER" id="PTHR12598:SF0">
    <property type="entry name" value="COPPER HOMEOSTASIS PROTEIN CUTC HOMOLOG"/>
    <property type="match status" value="1"/>
</dbReference>
<reference evidence="3 4" key="1">
    <citation type="submission" date="2018-06" db="EMBL/GenBank/DDBJ databases">
        <authorList>
            <consortium name="Pathogen Informatics"/>
            <person name="Doyle S."/>
        </authorList>
    </citation>
    <scope>NUCLEOTIDE SEQUENCE [LARGE SCALE GENOMIC DNA]</scope>
    <source>
        <strain evidence="3 4">NCTC10571</strain>
    </source>
</reference>
<evidence type="ECO:0000256" key="1">
    <source>
        <dbReference type="ARBA" id="ARBA00007768"/>
    </source>
</evidence>
<dbReference type="SUPFAM" id="SSF110395">
    <property type="entry name" value="CutC-like"/>
    <property type="match status" value="1"/>
</dbReference>
<evidence type="ECO:0000256" key="2">
    <source>
        <dbReference type="HAMAP-Rule" id="MF_00795"/>
    </source>
</evidence>
<comment type="caution">
    <text evidence="2">Once thought to be involved in copper homeostasis, experiments in E.coli have shown this is not the case.</text>
</comment>
<dbReference type="RefSeq" id="WP_181805624.1">
    <property type="nucleotide sequence ID" value="NZ_UGPP01000001.1"/>
</dbReference>
<sequence>MDRIIEICCGSYEDAINAYRGGAKRIELNSALYLGGLTPSIATLELIKRNTDLEVICMVRPRGAGFCYSDLEKKQIFAEAKALLEHGADGLAFGFLTEDRTIDLECTQKMVNLVHHYGKTAVFHRAFDCVKDDKTAINELIKLNVDRVLTSGLKATAIEGKELIRSLQETVGAKIEILAGSGINKDNVKDLIEYTKVKQIHSSCRAWKEDKTTFSDFVNYAFTQGENKACYDYVDENLVRNLIEAVNK</sequence>
<dbReference type="Pfam" id="PF03932">
    <property type="entry name" value="CutC"/>
    <property type="match status" value="1"/>
</dbReference>
<organism evidence="3 4">
    <name type="scientific">Megamonas hypermegale</name>
    <dbReference type="NCBI Taxonomy" id="158847"/>
    <lineage>
        <taxon>Bacteria</taxon>
        <taxon>Bacillati</taxon>
        <taxon>Bacillota</taxon>
        <taxon>Negativicutes</taxon>
        <taxon>Selenomonadales</taxon>
        <taxon>Selenomonadaceae</taxon>
        <taxon>Megamonas</taxon>
    </lineage>
</organism>
<proteinExistence type="inferred from homology"/>
<dbReference type="Proteomes" id="UP000255234">
    <property type="component" value="Unassembled WGS sequence"/>
</dbReference>